<comment type="similarity">
    <text evidence="3 6">Belongs to the MoeA family.</text>
</comment>
<dbReference type="InterPro" id="IPR036688">
    <property type="entry name" value="MoeA_C_domain_IV_sf"/>
</dbReference>
<keyword evidence="4 6" id="KW-0501">Molybdenum cofactor biosynthesis</keyword>
<dbReference type="SUPFAM" id="SSF63867">
    <property type="entry name" value="MoeA C-terminal domain-like"/>
    <property type="match status" value="1"/>
</dbReference>
<gene>
    <name evidence="8" type="primary">glp</name>
    <name evidence="8" type="ORF">V0U79_05080</name>
</gene>
<dbReference type="InterPro" id="IPR038987">
    <property type="entry name" value="MoeA-like"/>
</dbReference>
<evidence type="ECO:0000256" key="6">
    <source>
        <dbReference type="RuleBase" id="RU365090"/>
    </source>
</evidence>
<organism evidence="8 9">
    <name type="scientific">Hyphobacterium lacteum</name>
    <dbReference type="NCBI Taxonomy" id="3116575"/>
    <lineage>
        <taxon>Bacteria</taxon>
        <taxon>Pseudomonadati</taxon>
        <taxon>Pseudomonadota</taxon>
        <taxon>Alphaproteobacteria</taxon>
        <taxon>Maricaulales</taxon>
        <taxon>Maricaulaceae</taxon>
        <taxon>Hyphobacterium</taxon>
    </lineage>
</organism>
<dbReference type="CDD" id="cd00887">
    <property type="entry name" value="MoeA"/>
    <property type="match status" value="1"/>
</dbReference>
<dbReference type="Gene3D" id="3.40.980.10">
    <property type="entry name" value="MoaB/Mog-like domain"/>
    <property type="match status" value="1"/>
</dbReference>
<evidence type="ECO:0000259" key="7">
    <source>
        <dbReference type="SMART" id="SM00852"/>
    </source>
</evidence>
<reference evidence="8 9" key="1">
    <citation type="submission" date="2024-01" db="EMBL/GenBank/DDBJ databases">
        <title>Hyphobacterium bacterium isolated from marine sediment.</title>
        <authorList>
            <person name="Zhao S."/>
        </authorList>
    </citation>
    <scope>NUCLEOTIDE SEQUENCE [LARGE SCALE GENOMIC DNA]</scope>
    <source>
        <strain evidence="9">HN65</strain>
    </source>
</reference>
<evidence type="ECO:0000313" key="8">
    <source>
        <dbReference type="EMBL" id="MEE2525731.1"/>
    </source>
</evidence>
<evidence type="ECO:0000256" key="2">
    <source>
        <dbReference type="ARBA" id="ARBA00005046"/>
    </source>
</evidence>
<comment type="cofactor">
    <cofactor evidence="6">
        <name>Mg(2+)</name>
        <dbReference type="ChEBI" id="CHEBI:18420"/>
    </cofactor>
</comment>
<evidence type="ECO:0000256" key="1">
    <source>
        <dbReference type="ARBA" id="ARBA00002901"/>
    </source>
</evidence>
<feature type="domain" description="MoaB/Mog" evidence="7">
    <location>
        <begin position="175"/>
        <end position="312"/>
    </location>
</feature>
<keyword evidence="6" id="KW-0500">Molybdenum</keyword>
<protein>
    <recommendedName>
        <fullName evidence="6">Molybdopterin molybdenumtransferase</fullName>
        <ecNumber evidence="6">2.10.1.1</ecNumber>
    </recommendedName>
</protein>
<keyword evidence="6" id="KW-0479">Metal-binding</keyword>
<comment type="caution">
    <text evidence="8">The sequence shown here is derived from an EMBL/GenBank/DDBJ whole genome shotgun (WGS) entry which is preliminary data.</text>
</comment>
<comment type="pathway">
    <text evidence="2 6">Cofactor biosynthesis; molybdopterin biosynthesis.</text>
</comment>
<dbReference type="EC" id="2.10.1.1" evidence="6"/>
<dbReference type="PANTHER" id="PTHR10192:SF5">
    <property type="entry name" value="GEPHYRIN"/>
    <property type="match status" value="1"/>
</dbReference>
<dbReference type="SMART" id="SM00852">
    <property type="entry name" value="MoCF_biosynth"/>
    <property type="match status" value="1"/>
</dbReference>
<dbReference type="SUPFAM" id="SSF53218">
    <property type="entry name" value="Molybdenum cofactor biosynthesis proteins"/>
    <property type="match status" value="1"/>
</dbReference>
<dbReference type="Pfam" id="PF03454">
    <property type="entry name" value="MoeA_C"/>
    <property type="match status" value="1"/>
</dbReference>
<comment type="catalytic activity">
    <reaction evidence="5">
        <text>adenylyl-molybdopterin + molybdate = Mo-molybdopterin + AMP + H(+)</text>
        <dbReference type="Rhea" id="RHEA:35047"/>
        <dbReference type="ChEBI" id="CHEBI:15378"/>
        <dbReference type="ChEBI" id="CHEBI:36264"/>
        <dbReference type="ChEBI" id="CHEBI:62727"/>
        <dbReference type="ChEBI" id="CHEBI:71302"/>
        <dbReference type="ChEBI" id="CHEBI:456215"/>
        <dbReference type="EC" id="2.10.1.1"/>
    </reaction>
</comment>
<comment type="function">
    <text evidence="1 6">Catalyzes the insertion of molybdate into adenylated molybdopterin with the concomitant release of AMP.</text>
</comment>
<sequence length="394" mass="41358">MISLQDAIAIVQQSISPMESEAVPLGQANGRILSAPVVAMRTQPPFNASAMDGYAVRSADLADGIQNFELAGESAAGHRAPTALEAAQAMRISTGAPLPEGADQVVIQENSQRQGGHVRLEDTARPGANVRKAGIDFAEGDRLIAAGQRITPDAIALMASAGVEVVSVIARPRIGIVSTGDELVEMGEEAGPDQIINSIAPALVAHVAGWGGEPVYLGIARDNRENTEARLALARDFDILVTIGGASVGDHDHLRPAFETLGGQFRFEKIAVKPGKPTWFGCLGDTWCIGLPGNPVSALVMARLILRTAIQACLGQAHELVFQTAAAGTELAANGSRETFVRAVEDRRTGRVRPLDNQDSSAQSALASSTCLIRRPANAPPLAAGERVEILRLD</sequence>
<dbReference type="RefSeq" id="WP_330198395.1">
    <property type="nucleotide sequence ID" value="NZ_JAZDRP010000003.1"/>
</dbReference>
<dbReference type="Pfam" id="PF03453">
    <property type="entry name" value="MoeA_N"/>
    <property type="match status" value="1"/>
</dbReference>
<proteinExistence type="inferred from homology"/>
<dbReference type="InterPro" id="IPR005110">
    <property type="entry name" value="MoeA_linker/N"/>
</dbReference>
<dbReference type="EMBL" id="JAZDRP010000003">
    <property type="protein sequence ID" value="MEE2525731.1"/>
    <property type="molecule type" value="Genomic_DNA"/>
</dbReference>
<dbReference type="InterPro" id="IPR005111">
    <property type="entry name" value="MoeA_C_domain_IV"/>
</dbReference>
<evidence type="ECO:0000313" key="9">
    <source>
        <dbReference type="Proteomes" id="UP001354971"/>
    </source>
</evidence>
<dbReference type="Pfam" id="PF00994">
    <property type="entry name" value="MoCF_biosynth"/>
    <property type="match status" value="1"/>
</dbReference>
<dbReference type="Gene3D" id="3.90.105.10">
    <property type="entry name" value="Molybdopterin biosynthesis moea protein, domain 2"/>
    <property type="match status" value="1"/>
</dbReference>
<dbReference type="SUPFAM" id="SSF63882">
    <property type="entry name" value="MoeA N-terminal region -like"/>
    <property type="match status" value="1"/>
</dbReference>
<name>A0ABU7LP75_9PROT</name>
<keyword evidence="6" id="KW-0460">Magnesium</keyword>
<dbReference type="InterPro" id="IPR001453">
    <property type="entry name" value="MoaB/Mog_dom"/>
</dbReference>
<keyword evidence="9" id="KW-1185">Reference proteome</keyword>
<keyword evidence="6" id="KW-0808">Transferase</keyword>
<evidence type="ECO:0000256" key="5">
    <source>
        <dbReference type="ARBA" id="ARBA00047317"/>
    </source>
</evidence>
<dbReference type="InterPro" id="IPR036425">
    <property type="entry name" value="MoaB/Mog-like_dom_sf"/>
</dbReference>
<evidence type="ECO:0000256" key="4">
    <source>
        <dbReference type="ARBA" id="ARBA00023150"/>
    </source>
</evidence>
<accession>A0ABU7LP75</accession>
<dbReference type="Gene3D" id="2.40.340.10">
    <property type="entry name" value="MoeA, C-terminal, domain IV"/>
    <property type="match status" value="1"/>
</dbReference>
<dbReference type="NCBIfam" id="NF045515">
    <property type="entry name" value="Glp_gephyrin"/>
    <property type="match status" value="1"/>
</dbReference>
<dbReference type="PANTHER" id="PTHR10192">
    <property type="entry name" value="MOLYBDOPTERIN BIOSYNTHESIS PROTEIN"/>
    <property type="match status" value="1"/>
</dbReference>
<dbReference type="Gene3D" id="2.170.190.11">
    <property type="entry name" value="Molybdopterin biosynthesis moea protein, domain 3"/>
    <property type="match status" value="1"/>
</dbReference>
<evidence type="ECO:0000256" key="3">
    <source>
        <dbReference type="ARBA" id="ARBA00010763"/>
    </source>
</evidence>
<dbReference type="InterPro" id="IPR036135">
    <property type="entry name" value="MoeA_linker/N_sf"/>
</dbReference>
<dbReference type="Proteomes" id="UP001354971">
    <property type="component" value="Unassembled WGS sequence"/>
</dbReference>